<keyword evidence="2" id="KW-1185">Reference proteome</keyword>
<evidence type="ECO:0000313" key="2">
    <source>
        <dbReference type="Proteomes" id="UP001057375"/>
    </source>
</evidence>
<protein>
    <submittedName>
        <fullName evidence="1">SusC/RagA family TonB-linked outer membrane protein</fullName>
    </submittedName>
</protein>
<name>A0ABQ5KJL8_9EUKA</name>
<comment type="caution">
    <text evidence="1">The sequence shown here is derived from an EMBL/GenBank/DDBJ whole genome shotgun (WGS) entry which is preliminary data.</text>
</comment>
<reference evidence="1" key="1">
    <citation type="submission" date="2022-03" db="EMBL/GenBank/DDBJ databases">
        <title>Draft genome sequence of Aduncisulcus paluster, a free-living microaerophilic Fornicata.</title>
        <authorList>
            <person name="Yuyama I."/>
            <person name="Kume K."/>
            <person name="Tamura T."/>
            <person name="Inagaki Y."/>
            <person name="Hashimoto T."/>
        </authorList>
    </citation>
    <scope>NUCLEOTIDE SEQUENCE</scope>
    <source>
        <strain evidence="1">NY0171</strain>
    </source>
</reference>
<gene>
    <name evidence="1" type="ORF">ADUPG1_001865</name>
</gene>
<organism evidence="1 2">
    <name type="scientific">Aduncisulcus paluster</name>
    <dbReference type="NCBI Taxonomy" id="2918883"/>
    <lineage>
        <taxon>Eukaryota</taxon>
        <taxon>Metamonada</taxon>
        <taxon>Carpediemonas-like organisms</taxon>
        <taxon>Aduncisulcus</taxon>
    </lineage>
</organism>
<sequence>MEVMNSEEYKQWMEESGAGTVTLNGTDTDWLDEIFEVAPMQKHHLSFSGGSEKTSYMISGSYYTQNGIVGDDKAKYERFTARANVKSQLKDWLEVGNNFSFSHSKQKYIGEDDEYRSVVNNALLIDPLTPITYDGTP</sequence>
<evidence type="ECO:0000313" key="1">
    <source>
        <dbReference type="EMBL" id="GKT31135.1"/>
    </source>
</evidence>
<dbReference type="SUPFAM" id="SSF56935">
    <property type="entry name" value="Porins"/>
    <property type="match status" value="1"/>
</dbReference>
<dbReference type="Proteomes" id="UP001057375">
    <property type="component" value="Unassembled WGS sequence"/>
</dbReference>
<accession>A0ABQ5KJL8</accession>
<dbReference type="EMBL" id="BQXS01001852">
    <property type="protein sequence ID" value="GKT31135.1"/>
    <property type="molecule type" value="Genomic_DNA"/>
</dbReference>
<proteinExistence type="predicted"/>
<feature type="non-terminal residue" evidence="1">
    <location>
        <position position="137"/>
    </location>
</feature>